<dbReference type="EMBL" id="UOFN01000049">
    <property type="protein sequence ID" value="VAW75583.1"/>
    <property type="molecule type" value="Genomic_DNA"/>
</dbReference>
<feature type="domain" description="Methyltransferase FkbM" evidence="1">
    <location>
        <begin position="40"/>
        <end position="196"/>
    </location>
</feature>
<dbReference type="NCBIfam" id="TIGR01444">
    <property type="entry name" value="fkbM_fam"/>
    <property type="match status" value="1"/>
</dbReference>
<keyword evidence="2" id="KW-0808">Transferase</keyword>
<reference evidence="2" key="1">
    <citation type="submission" date="2018-06" db="EMBL/GenBank/DDBJ databases">
        <authorList>
            <person name="Zhirakovskaya E."/>
        </authorList>
    </citation>
    <scope>NUCLEOTIDE SEQUENCE</scope>
</reference>
<gene>
    <name evidence="2" type="ORF">MNBD_GAMMA15-12</name>
</gene>
<protein>
    <submittedName>
        <fullName evidence="2">Methyltransferase FkbM</fullName>
    </submittedName>
</protein>
<evidence type="ECO:0000259" key="1">
    <source>
        <dbReference type="Pfam" id="PF05050"/>
    </source>
</evidence>
<dbReference type="AlphaFoldDB" id="A0A3B0YHI8"/>
<dbReference type="Pfam" id="PF05050">
    <property type="entry name" value="Methyltransf_21"/>
    <property type="match status" value="1"/>
</dbReference>
<dbReference type="InterPro" id="IPR029063">
    <property type="entry name" value="SAM-dependent_MTases_sf"/>
</dbReference>
<evidence type="ECO:0000313" key="2">
    <source>
        <dbReference type="EMBL" id="VAW75583.1"/>
    </source>
</evidence>
<dbReference type="GO" id="GO:0008168">
    <property type="term" value="F:methyltransferase activity"/>
    <property type="evidence" value="ECO:0007669"/>
    <property type="project" value="UniProtKB-KW"/>
</dbReference>
<dbReference type="PANTHER" id="PTHR34203:SF15">
    <property type="entry name" value="SLL1173 PROTEIN"/>
    <property type="match status" value="1"/>
</dbReference>
<dbReference type="PANTHER" id="PTHR34203">
    <property type="entry name" value="METHYLTRANSFERASE, FKBM FAMILY PROTEIN"/>
    <property type="match status" value="1"/>
</dbReference>
<dbReference type="InterPro" id="IPR006342">
    <property type="entry name" value="FkbM_mtfrase"/>
</dbReference>
<accession>A0A3B0YHI8</accession>
<organism evidence="2">
    <name type="scientific">hydrothermal vent metagenome</name>
    <dbReference type="NCBI Taxonomy" id="652676"/>
    <lineage>
        <taxon>unclassified sequences</taxon>
        <taxon>metagenomes</taxon>
        <taxon>ecological metagenomes</taxon>
    </lineage>
</organism>
<dbReference type="Gene3D" id="3.40.50.150">
    <property type="entry name" value="Vaccinia Virus protein VP39"/>
    <property type="match status" value="1"/>
</dbReference>
<dbReference type="InterPro" id="IPR052514">
    <property type="entry name" value="SAM-dependent_MTase"/>
</dbReference>
<keyword evidence="2" id="KW-0489">Methyltransferase</keyword>
<proteinExistence type="predicted"/>
<dbReference type="SUPFAM" id="SSF53335">
    <property type="entry name" value="S-adenosyl-L-methionine-dependent methyltransferases"/>
    <property type="match status" value="1"/>
</dbReference>
<dbReference type="GO" id="GO:0032259">
    <property type="term" value="P:methylation"/>
    <property type="evidence" value="ECO:0007669"/>
    <property type="project" value="UniProtKB-KW"/>
</dbReference>
<sequence>MNLFDKLRMQLRFRRYQRRKEAAEIHFMQSLPLSGVTVIDVGANKGVYSYWMSRAVGPTGRVIAFEPQPELEKHLADVVGSFFLSNVEIVPHALSARPGDAVLYRRNVGSGDASFEAMPGGEAIEVSCTTLDDYVAASGLDGIAYIKCDVEGHELAVMQGAEKTLKRWGPVLQVECHHREAAQGDLFTFLSGLGYEGFFIQDGKRVPCDEFDLHPCRKATIDHRNYLFIPSKSVVGEQT</sequence>
<name>A0A3B0YHI8_9ZZZZ</name>